<evidence type="ECO:0000256" key="1">
    <source>
        <dbReference type="SAM" id="Coils"/>
    </source>
</evidence>
<keyword evidence="2" id="KW-1133">Transmembrane helix</keyword>
<keyword evidence="2" id="KW-0472">Membrane</keyword>
<accession>A0ABQ1R089</accession>
<dbReference type="Proteomes" id="UP000625780">
    <property type="component" value="Unassembled WGS sequence"/>
</dbReference>
<feature type="coiled-coil region" evidence="1">
    <location>
        <begin position="98"/>
        <end position="177"/>
    </location>
</feature>
<evidence type="ECO:0000313" key="3">
    <source>
        <dbReference type="EMBL" id="GGD51856.1"/>
    </source>
</evidence>
<sequence length="306" mass="35355">MQRTFQRMDLQENTFNYKIILAALVAVIIGILIAFYYSYAQSQNQIIYLEDEKTLLVRDLTLMKTEVDRLSALNEVNEIELQDSRDRVQQLLDSVGRLNFTIGKLSEFRTQLRNLEAQYDSIKLNNNLLRYNNRLLANQYQETREMLEELRGRSNTLAETEALLRRKNQELSRELKMKSYLNLANAEGSGFRMRSGRPIKTNKASTVEKLRGCVTIQEDPNTITPKEKVLYFQFLGPNMGIIEDNANVISVNGNIYSKRVTLIFRGEEMSVCDFITVPEGSLLDGTYTLNVFEDEKLLSTTEFQLK</sequence>
<reference evidence="4" key="1">
    <citation type="journal article" date="2019" name="Int. J. Syst. Evol. Microbiol.">
        <title>The Global Catalogue of Microorganisms (GCM) 10K type strain sequencing project: providing services to taxonomists for standard genome sequencing and annotation.</title>
        <authorList>
            <consortium name="The Broad Institute Genomics Platform"/>
            <consortium name="The Broad Institute Genome Sequencing Center for Infectious Disease"/>
            <person name="Wu L."/>
            <person name="Ma J."/>
        </authorList>
    </citation>
    <scope>NUCLEOTIDE SEQUENCE [LARGE SCALE GENOMIC DNA]</scope>
    <source>
        <strain evidence="4">CGMCC 1.12606</strain>
    </source>
</reference>
<name>A0ABQ1R089_9FLAO</name>
<feature type="transmembrane region" description="Helical" evidence="2">
    <location>
        <begin position="20"/>
        <end position="39"/>
    </location>
</feature>
<dbReference type="EMBL" id="BMFH01000001">
    <property type="protein sequence ID" value="GGD51856.1"/>
    <property type="molecule type" value="Genomic_DNA"/>
</dbReference>
<keyword evidence="2" id="KW-0812">Transmembrane</keyword>
<keyword evidence="4" id="KW-1185">Reference proteome</keyword>
<comment type="caution">
    <text evidence="3">The sequence shown here is derived from an EMBL/GenBank/DDBJ whole genome shotgun (WGS) entry which is preliminary data.</text>
</comment>
<evidence type="ECO:0000313" key="4">
    <source>
        <dbReference type="Proteomes" id="UP000625780"/>
    </source>
</evidence>
<organism evidence="3 4">
    <name type="scientific">Muriicola marianensis</name>
    <dbReference type="NCBI Taxonomy" id="1324801"/>
    <lineage>
        <taxon>Bacteria</taxon>
        <taxon>Pseudomonadati</taxon>
        <taxon>Bacteroidota</taxon>
        <taxon>Flavobacteriia</taxon>
        <taxon>Flavobacteriales</taxon>
        <taxon>Flavobacteriaceae</taxon>
        <taxon>Muriicola</taxon>
    </lineage>
</organism>
<keyword evidence="1" id="KW-0175">Coiled coil</keyword>
<gene>
    <name evidence="3" type="ORF">GCM10011361_18200</name>
</gene>
<evidence type="ECO:0000256" key="2">
    <source>
        <dbReference type="SAM" id="Phobius"/>
    </source>
</evidence>
<proteinExistence type="predicted"/>
<evidence type="ECO:0008006" key="5">
    <source>
        <dbReference type="Google" id="ProtNLM"/>
    </source>
</evidence>
<protein>
    <recommendedName>
        <fullName evidence="5">Chromosome partitioning protein ParA</fullName>
    </recommendedName>
</protein>